<protein>
    <submittedName>
        <fullName evidence="1">Uncharacterized protein</fullName>
    </submittedName>
</protein>
<name>A0A081N7J3_9GAMM</name>
<dbReference type="Proteomes" id="UP000028006">
    <property type="component" value="Unassembled WGS sequence"/>
</dbReference>
<evidence type="ECO:0000313" key="2">
    <source>
        <dbReference type="Proteomes" id="UP000028006"/>
    </source>
</evidence>
<evidence type="ECO:0000313" key="1">
    <source>
        <dbReference type="EMBL" id="KEQ14416.1"/>
    </source>
</evidence>
<reference evidence="1 2" key="1">
    <citation type="submission" date="2014-06" db="EMBL/GenBank/DDBJ databases">
        <title>Whole Genome Sequences of Three Symbiotic Endozoicomonas Bacteria.</title>
        <authorList>
            <person name="Neave M.J."/>
            <person name="Apprill A."/>
            <person name="Voolstra C.R."/>
        </authorList>
    </citation>
    <scope>NUCLEOTIDE SEQUENCE [LARGE SCALE GENOMIC DNA]</scope>
    <source>
        <strain evidence="1 2">LMG 24815</strain>
    </source>
</reference>
<dbReference type="EMBL" id="JOKG01000002">
    <property type="protein sequence ID" value="KEQ14416.1"/>
    <property type="molecule type" value="Genomic_DNA"/>
</dbReference>
<organism evidence="1 2">
    <name type="scientific">Endozoicomonas montiporae</name>
    <dbReference type="NCBI Taxonomy" id="1027273"/>
    <lineage>
        <taxon>Bacteria</taxon>
        <taxon>Pseudomonadati</taxon>
        <taxon>Pseudomonadota</taxon>
        <taxon>Gammaproteobacteria</taxon>
        <taxon>Oceanospirillales</taxon>
        <taxon>Endozoicomonadaceae</taxon>
        <taxon>Endozoicomonas</taxon>
    </lineage>
</organism>
<dbReference type="AlphaFoldDB" id="A0A081N7J3"/>
<keyword evidence="2" id="KW-1185">Reference proteome</keyword>
<dbReference type="RefSeq" id="WP_034874259.1">
    <property type="nucleotide sequence ID" value="NZ_JOKG01000002.1"/>
</dbReference>
<comment type="caution">
    <text evidence="1">The sequence shown here is derived from an EMBL/GenBank/DDBJ whole genome shotgun (WGS) entry which is preliminary data.</text>
</comment>
<sequence length="237" mass="26652">MEAVKTVFFFALLFMPMLTFGEQAFKIMVGSQESPPVSHLIVSTDPDTELDARDYQITTGSFLGLQFSSNHFTGSAMHLNDYSEPADPNWLFFMPSLPVITMSGYPLYPVFHCLSFRQDGGGGRVYDIEYHNQRVMNQIITGTIEFNSHNQFVRMNIWPTNITLGVDIQPVSRPGESSRAIDVQLPQDSGTITYRTTSYIPPTLTESTFKESTTLSGIVVKEFFQRAFSKVFPGSKQ</sequence>
<accession>A0A081N7J3</accession>
<proteinExistence type="predicted"/>
<gene>
    <name evidence="1" type="ORF">GZ77_08545</name>
</gene>